<sequence>MRWLTSSACGGRHLLHAASGPHVLVVETRHAQHHEKPPRHQSACLSRRRLHHAAHVVRTGVSGSRLPHKRGGASYNTSWPASLRSWISTVTASPGLTEDMDDMNTSLMAVL</sequence>
<proteinExistence type="predicted"/>
<protein>
    <submittedName>
        <fullName evidence="1">Uncharacterized protein</fullName>
    </submittedName>
</protein>
<reference evidence="2" key="2">
    <citation type="journal article" date="2008" name="Nucleic Acids Res.">
        <title>The rice annotation project database (RAP-DB): 2008 update.</title>
        <authorList>
            <consortium name="The rice annotation project (RAP)"/>
        </authorList>
    </citation>
    <scope>GENOME REANNOTATION</scope>
    <source>
        <strain evidence="2">cv. Nipponbare</strain>
    </source>
</reference>
<dbReference type="EMBL" id="AC023240">
    <property type="protein sequence ID" value="AAG13530.1"/>
    <property type="molecule type" value="Genomic_DNA"/>
</dbReference>
<gene>
    <name evidence="1" type="primary">OSJNBa0051D19.3</name>
</gene>
<organism evidence="1 2">
    <name type="scientific">Oryza sativa subsp. japonica</name>
    <name type="common">Rice</name>
    <dbReference type="NCBI Taxonomy" id="39947"/>
    <lineage>
        <taxon>Eukaryota</taxon>
        <taxon>Viridiplantae</taxon>
        <taxon>Streptophyta</taxon>
        <taxon>Embryophyta</taxon>
        <taxon>Tracheophyta</taxon>
        <taxon>Spermatophyta</taxon>
        <taxon>Magnoliopsida</taxon>
        <taxon>Liliopsida</taxon>
        <taxon>Poales</taxon>
        <taxon>Poaceae</taxon>
        <taxon>BOP clade</taxon>
        <taxon>Oryzoideae</taxon>
        <taxon>Oryzeae</taxon>
        <taxon>Oryzinae</taxon>
        <taxon>Oryza</taxon>
        <taxon>Oryza sativa</taxon>
    </lineage>
</organism>
<accession>Q9FWV9</accession>
<name>Q9FWV9_ORYSJ</name>
<dbReference type="Proteomes" id="UP000000763">
    <property type="component" value="Chromosome 10"/>
</dbReference>
<reference evidence="2" key="1">
    <citation type="journal article" date="2005" name="Nature">
        <title>The map-based sequence of the rice genome.</title>
        <authorList>
            <consortium name="International rice genome sequencing project (IRGSP)"/>
            <person name="Matsumoto T."/>
            <person name="Wu J."/>
            <person name="Kanamori H."/>
            <person name="Katayose Y."/>
            <person name="Fujisawa M."/>
            <person name="Namiki N."/>
            <person name="Mizuno H."/>
            <person name="Yamamoto K."/>
            <person name="Antonio B.A."/>
            <person name="Baba T."/>
            <person name="Sakata K."/>
            <person name="Nagamura Y."/>
            <person name="Aoki H."/>
            <person name="Arikawa K."/>
            <person name="Arita K."/>
            <person name="Bito T."/>
            <person name="Chiden Y."/>
            <person name="Fujitsuka N."/>
            <person name="Fukunaka R."/>
            <person name="Hamada M."/>
            <person name="Harada C."/>
            <person name="Hayashi A."/>
            <person name="Hijishita S."/>
            <person name="Honda M."/>
            <person name="Hosokawa S."/>
            <person name="Ichikawa Y."/>
            <person name="Idonuma A."/>
            <person name="Iijima M."/>
            <person name="Ikeda M."/>
            <person name="Ikeno M."/>
            <person name="Ito K."/>
            <person name="Ito S."/>
            <person name="Ito T."/>
            <person name="Ito Y."/>
            <person name="Ito Y."/>
            <person name="Iwabuchi A."/>
            <person name="Kamiya K."/>
            <person name="Karasawa W."/>
            <person name="Kurita K."/>
            <person name="Katagiri S."/>
            <person name="Kikuta A."/>
            <person name="Kobayashi H."/>
            <person name="Kobayashi N."/>
            <person name="Machita K."/>
            <person name="Maehara T."/>
            <person name="Masukawa M."/>
            <person name="Mizubayashi T."/>
            <person name="Mukai Y."/>
            <person name="Nagasaki H."/>
            <person name="Nagata Y."/>
            <person name="Naito S."/>
            <person name="Nakashima M."/>
            <person name="Nakama Y."/>
            <person name="Nakamichi Y."/>
            <person name="Nakamura M."/>
            <person name="Meguro A."/>
            <person name="Negishi M."/>
            <person name="Ohta I."/>
            <person name="Ohta T."/>
            <person name="Okamoto M."/>
            <person name="Ono N."/>
            <person name="Saji S."/>
            <person name="Sakaguchi M."/>
            <person name="Sakai K."/>
            <person name="Shibata M."/>
            <person name="Shimokawa T."/>
            <person name="Song J."/>
            <person name="Takazaki Y."/>
            <person name="Terasawa K."/>
            <person name="Tsugane M."/>
            <person name="Tsuji K."/>
            <person name="Ueda S."/>
            <person name="Waki K."/>
            <person name="Yamagata H."/>
            <person name="Yamamoto M."/>
            <person name="Yamamoto S."/>
            <person name="Yamane H."/>
            <person name="Yoshiki S."/>
            <person name="Yoshihara R."/>
            <person name="Yukawa K."/>
            <person name="Zhong H."/>
            <person name="Yano M."/>
            <person name="Yuan Q."/>
            <person name="Ouyang S."/>
            <person name="Liu J."/>
            <person name="Jones K.M."/>
            <person name="Gansberger K."/>
            <person name="Moffat K."/>
            <person name="Hill J."/>
            <person name="Bera J."/>
            <person name="Fadrosh D."/>
            <person name="Jin S."/>
            <person name="Johri S."/>
            <person name="Kim M."/>
            <person name="Overton L."/>
            <person name="Reardon M."/>
            <person name="Tsitrin T."/>
            <person name="Vuong H."/>
            <person name="Weaver B."/>
            <person name="Ciecko A."/>
            <person name="Tallon L."/>
            <person name="Jackson J."/>
            <person name="Pai G."/>
            <person name="Aken S.V."/>
            <person name="Utterback T."/>
            <person name="Reidmuller S."/>
            <person name="Feldblyum T."/>
            <person name="Hsiao J."/>
            <person name="Zismann V."/>
            <person name="Iobst S."/>
            <person name="de Vazeille A.R."/>
            <person name="Buell C.R."/>
            <person name="Ying K."/>
            <person name="Li Y."/>
            <person name="Lu T."/>
            <person name="Huang Y."/>
            <person name="Zhao Q."/>
            <person name="Feng Q."/>
            <person name="Zhang L."/>
            <person name="Zhu J."/>
            <person name="Weng Q."/>
            <person name="Mu J."/>
            <person name="Lu Y."/>
            <person name="Fan D."/>
            <person name="Liu Y."/>
            <person name="Guan J."/>
            <person name="Zhang Y."/>
            <person name="Yu S."/>
            <person name="Liu X."/>
            <person name="Zhang Y."/>
            <person name="Hong G."/>
            <person name="Han B."/>
            <person name="Choisne N."/>
            <person name="Demange N."/>
            <person name="Orjeda G."/>
            <person name="Samain S."/>
            <person name="Cattolico L."/>
            <person name="Pelletier E."/>
            <person name="Couloux A."/>
            <person name="Segurens B."/>
            <person name="Wincker P."/>
            <person name="D'Hont A."/>
            <person name="Scarpelli C."/>
            <person name="Weissenbach J."/>
            <person name="Salanoubat M."/>
            <person name="Quetier F."/>
            <person name="Yu Y."/>
            <person name="Kim H.R."/>
            <person name="Rambo T."/>
            <person name="Currie J."/>
            <person name="Collura K."/>
            <person name="Luo M."/>
            <person name="Yang T."/>
            <person name="Ammiraju J.S.S."/>
            <person name="Engler F."/>
            <person name="Soderlund C."/>
            <person name="Wing R.A."/>
            <person name="Palmer L.E."/>
            <person name="de la Bastide M."/>
            <person name="Spiegel L."/>
            <person name="Nascimento L."/>
            <person name="Zutavern T."/>
            <person name="O'Shaughnessy A."/>
            <person name="Dike S."/>
            <person name="Dedhia N."/>
            <person name="Preston R."/>
            <person name="Balija V."/>
            <person name="McCombie W.R."/>
            <person name="Chow T."/>
            <person name="Chen H."/>
            <person name="Chung M."/>
            <person name="Chen C."/>
            <person name="Shaw J."/>
            <person name="Wu H."/>
            <person name="Hsiao K."/>
            <person name="Chao Y."/>
            <person name="Chu M."/>
            <person name="Cheng C."/>
            <person name="Hour A."/>
            <person name="Lee P."/>
            <person name="Lin S."/>
            <person name="Lin Y."/>
            <person name="Liou J."/>
            <person name="Liu S."/>
            <person name="Hsing Y."/>
            <person name="Raghuvanshi S."/>
            <person name="Mohanty A."/>
            <person name="Bharti A.K."/>
            <person name="Gaur A."/>
            <person name="Gupta V."/>
            <person name="Kumar D."/>
            <person name="Ravi V."/>
            <person name="Vij S."/>
            <person name="Kapur A."/>
            <person name="Khurana P."/>
            <person name="Khurana P."/>
            <person name="Khurana J.P."/>
            <person name="Tyagi A.K."/>
            <person name="Gaikwad K."/>
            <person name="Singh A."/>
            <person name="Dalal V."/>
            <person name="Srivastava S."/>
            <person name="Dixit A."/>
            <person name="Pal A.K."/>
            <person name="Ghazi I.A."/>
            <person name="Yadav M."/>
            <person name="Pandit A."/>
            <person name="Bhargava A."/>
            <person name="Sureshbabu K."/>
            <person name="Batra K."/>
            <person name="Sharma T.R."/>
            <person name="Mohapatra T."/>
            <person name="Singh N.K."/>
            <person name="Messing J."/>
            <person name="Nelson A.B."/>
            <person name="Fuks G."/>
            <person name="Kavchok S."/>
            <person name="Keizer G."/>
            <person name="Linton E."/>
            <person name="Llaca V."/>
            <person name="Song R."/>
            <person name="Tanyolac B."/>
            <person name="Young S."/>
            <person name="Ho-Il K."/>
            <person name="Hahn J.H."/>
            <person name="Sangsakoo G."/>
            <person name="Vanavichit A."/>
            <person name="de Mattos Luiz.A.T."/>
            <person name="Zimmer P.D."/>
            <person name="Malone G."/>
            <person name="Dellagostin O."/>
            <person name="de Oliveira A.C."/>
            <person name="Bevan M."/>
            <person name="Bancroft I."/>
            <person name="Minx P."/>
            <person name="Cordum H."/>
            <person name="Wilson R."/>
            <person name="Cheng Z."/>
            <person name="Jin W."/>
            <person name="Jiang J."/>
            <person name="Leong S.A."/>
            <person name="Iwama H."/>
            <person name="Gojobori T."/>
            <person name="Itoh T."/>
            <person name="Niimura Y."/>
            <person name="Fujii Y."/>
            <person name="Habara T."/>
            <person name="Sakai H."/>
            <person name="Sato Y."/>
            <person name="Wilson G."/>
            <person name="Kumar K."/>
            <person name="McCouch S."/>
            <person name="Juretic N."/>
            <person name="Hoen D."/>
            <person name="Wright S."/>
            <person name="Bruskiewich R."/>
            <person name="Bureau T."/>
            <person name="Miyao A."/>
            <person name="Hirochika H."/>
            <person name="Nishikawa T."/>
            <person name="Kadowaki K."/>
            <person name="Sugiura M."/>
            <person name="Burr B."/>
            <person name="Sasaki T."/>
        </authorList>
    </citation>
    <scope>NUCLEOTIDE SEQUENCE [LARGE SCALE GENOMIC DNA]</scope>
    <source>
        <strain evidence="2">cv. Nipponbare</strain>
    </source>
</reference>
<dbReference type="AlphaFoldDB" id="Q9FWV9"/>
<evidence type="ECO:0000313" key="2">
    <source>
        <dbReference type="Proteomes" id="UP000000763"/>
    </source>
</evidence>
<evidence type="ECO:0000313" key="1">
    <source>
        <dbReference type="EMBL" id="AAG13530.1"/>
    </source>
</evidence>